<dbReference type="SUPFAM" id="SSF53300">
    <property type="entry name" value="vWA-like"/>
    <property type="match status" value="1"/>
</dbReference>
<name>A0A9K3D949_9EUKA</name>
<evidence type="ECO:0008006" key="3">
    <source>
        <dbReference type="Google" id="ProtNLM"/>
    </source>
</evidence>
<dbReference type="AlphaFoldDB" id="A0A9K3D949"/>
<evidence type="ECO:0000313" key="2">
    <source>
        <dbReference type="Proteomes" id="UP000265618"/>
    </source>
</evidence>
<dbReference type="Proteomes" id="UP000265618">
    <property type="component" value="Unassembled WGS sequence"/>
</dbReference>
<keyword evidence="2" id="KW-1185">Reference proteome</keyword>
<feature type="non-terminal residue" evidence="1">
    <location>
        <position position="1"/>
    </location>
</feature>
<organism evidence="1 2">
    <name type="scientific">Kipferlia bialata</name>
    <dbReference type="NCBI Taxonomy" id="797122"/>
    <lineage>
        <taxon>Eukaryota</taxon>
        <taxon>Metamonada</taxon>
        <taxon>Carpediemonas-like organisms</taxon>
        <taxon>Kipferlia</taxon>
    </lineage>
</organism>
<dbReference type="EMBL" id="BDIP01006263">
    <property type="protein sequence ID" value="GIQ90502.1"/>
    <property type="molecule type" value="Genomic_DNA"/>
</dbReference>
<dbReference type="InterPro" id="IPR036465">
    <property type="entry name" value="vWFA_dom_sf"/>
</dbReference>
<accession>A0A9K3D949</accession>
<sequence>MTDTPHETLEITLDAAARVGQVAAGTHCDLSFLSSLSVPDVEHEDASARGAMDIVLCLDLSGSMSGSKMRLMTETAVFI</sequence>
<dbReference type="OrthoDB" id="6077599at2759"/>
<comment type="caution">
    <text evidence="1">The sequence shown here is derived from an EMBL/GenBank/DDBJ whole genome shotgun (WGS) entry which is preliminary data.</text>
</comment>
<proteinExistence type="predicted"/>
<protein>
    <recommendedName>
        <fullName evidence="3">VWFA domain-containing protein</fullName>
    </recommendedName>
</protein>
<evidence type="ECO:0000313" key="1">
    <source>
        <dbReference type="EMBL" id="GIQ90502.1"/>
    </source>
</evidence>
<reference evidence="1 2" key="1">
    <citation type="journal article" date="2018" name="PLoS ONE">
        <title>The draft genome of Kipferlia bialata reveals reductive genome evolution in fornicate parasites.</title>
        <authorList>
            <person name="Tanifuji G."/>
            <person name="Takabayashi S."/>
            <person name="Kume K."/>
            <person name="Takagi M."/>
            <person name="Nakayama T."/>
            <person name="Kamikawa R."/>
            <person name="Inagaki Y."/>
            <person name="Hashimoto T."/>
        </authorList>
    </citation>
    <scope>NUCLEOTIDE SEQUENCE [LARGE SCALE GENOMIC DNA]</scope>
    <source>
        <strain evidence="1">NY0173</strain>
    </source>
</reference>
<gene>
    <name evidence="1" type="ORF">KIPB_013321</name>
</gene>